<protein>
    <recommendedName>
        <fullName evidence="3 8">Mitochondrial inner membrane protease ATP23</fullName>
        <ecNumber evidence="8">3.4.24.-</ecNumber>
    </recommendedName>
</protein>
<keyword evidence="8" id="KW-0496">Mitochondrion</keyword>
<dbReference type="InterPro" id="IPR019165">
    <property type="entry name" value="Peptidase_M76_ATP23"/>
</dbReference>
<dbReference type="GO" id="GO:0005743">
    <property type="term" value="C:mitochondrial inner membrane"/>
    <property type="evidence" value="ECO:0007669"/>
    <property type="project" value="UniProtKB-SubCell"/>
</dbReference>
<dbReference type="GO" id="GO:0033615">
    <property type="term" value="P:mitochondrial proton-transporting ATP synthase complex assembly"/>
    <property type="evidence" value="ECO:0007669"/>
    <property type="project" value="TreeGrafter"/>
</dbReference>
<keyword evidence="6 8" id="KW-0378">Hydrolase</keyword>
<dbReference type="AlphaFoldDB" id="A0A0D7A2N0"/>
<evidence type="ECO:0000256" key="8">
    <source>
        <dbReference type="RuleBase" id="RU364057"/>
    </source>
</evidence>
<dbReference type="EC" id="3.4.24.-" evidence="8"/>
<evidence type="ECO:0000256" key="4">
    <source>
        <dbReference type="ARBA" id="ARBA00022670"/>
    </source>
</evidence>
<accession>A0A0D7A2N0</accession>
<dbReference type="GO" id="GO:0034982">
    <property type="term" value="P:mitochondrial protein processing"/>
    <property type="evidence" value="ECO:0007669"/>
    <property type="project" value="TreeGrafter"/>
</dbReference>
<dbReference type="GO" id="GO:0004222">
    <property type="term" value="F:metalloendopeptidase activity"/>
    <property type="evidence" value="ECO:0007669"/>
    <property type="project" value="InterPro"/>
</dbReference>
<dbReference type="OrthoDB" id="285308at2759"/>
<evidence type="ECO:0000313" key="11">
    <source>
        <dbReference type="Proteomes" id="UP000054144"/>
    </source>
</evidence>
<keyword evidence="7 8" id="KW-0482">Metalloprotease</keyword>
<keyword evidence="11" id="KW-1185">Reference proteome</keyword>
<comment type="function">
    <text evidence="8">Has a dual role in the assembly of mitochondrial ATPase.</text>
</comment>
<comment type="subcellular location">
    <subcellularLocation>
        <location evidence="1 8">Mitochondrion inner membrane</location>
        <topology evidence="1 8">Peripheral membrane protein</topology>
        <orientation evidence="1 8">Intermembrane side</orientation>
    </subcellularLocation>
</comment>
<dbReference type="EMBL" id="KN882067">
    <property type="protein sequence ID" value="KIY44629.1"/>
    <property type="molecule type" value="Genomic_DNA"/>
</dbReference>
<sequence>MNGDDASSSDKPTPSKRDEYVPISGLTGFEKWRRTMAFLTGIGISEGDRARELANVQINNCEADKHYLMQASPSVVFMLKHLKVAGCELPPSNIVCAPCEGPLSHVSGFVPDDNAILLCAGRFWSRKHLEQSMVHEMMHFYDNCRFKVKWDDLRHHACSEIRANNLSGDCSFLRQLRRAEPGFFKKHQECVRSRAILSVSQNPNCPDVATAERAVNEVWDSCFPDTRPFDEVCWSHTLLTCLRLTPF</sequence>
<evidence type="ECO:0000256" key="1">
    <source>
        <dbReference type="ARBA" id="ARBA00004137"/>
    </source>
</evidence>
<gene>
    <name evidence="10" type="ORF">FISHEDRAFT_50843</name>
</gene>
<dbReference type="Pfam" id="PF09768">
    <property type="entry name" value="Peptidase_M76"/>
    <property type="match status" value="1"/>
</dbReference>
<reference evidence="10 11" key="1">
    <citation type="journal article" date="2015" name="Fungal Genet. Biol.">
        <title>Evolution of novel wood decay mechanisms in Agaricales revealed by the genome sequences of Fistulina hepatica and Cylindrobasidium torrendii.</title>
        <authorList>
            <person name="Floudas D."/>
            <person name="Held B.W."/>
            <person name="Riley R."/>
            <person name="Nagy L.G."/>
            <person name="Koehler G."/>
            <person name="Ransdell A.S."/>
            <person name="Younus H."/>
            <person name="Chow J."/>
            <person name="Chiniquy J."/>
            <person name="Lipzen A."/>
            <person name="Tritt A."/>
            <person name="Sun H."/>
            <person name="Haridas S."/>
            <person name="LaButti K."/>
            <person name="Ohm R.A."/>
            <person name="Kues U."/>
            <person name="Blanchette R.A."/>
            <person name="Grigoriev I.V."/>
            <person name="Minto R.E."/>
            <person name="Hibbett D.S."/>
        </authorList>
    </citation>
    <scope>NUCLEOTIDE SEQUENCE [LARGE SCALE GENOMIC DNA]</scope>
    <source>
        <strain evidence="10 11">ATCC 64428</strain>
    </source>
</reference>
<dbReference type="Proteomes" id="UP000054144">
    <property type="component" value="Unassembled WGS sequence"/>
</dbReference>
<evidence type="ECO:0000256" key="6">
    <source>
        <dbReference type="ARBA" id="ARBA00022801"/>
    </source>
</evidence>
<keyword evidence="4 8" id="KW-0645">Protease</keyword>
<proteinExistence type="inferred from homology"/>
<dbReference type="PANTHER" id="PTHR21711:SF0">
    <property type="entry name" value="MITOCHONDRIAL INNER MEMBRANE PROTEASE ATP23 HOMOLOG"/>
    <property type="match status" value="1"/>
</dbReference>
<organism evidence="10 11">
    <name type="scientific">Fistulina hepatica ATCC 64428</name>
    <dbReference type="NCBI Taxonomy" id="1128425"/>
    <lineage>
        <taxon>Eukaryota</taxon>
        <taxon>Fungi</taxon>
        <taxon>Dikarya</taxon>
        <taxon>Basidiomycota</taxon>
        <taxon>Agaricomycotina</taxon>
        <taxon>Agaricomycetes</taxon>
        <taxon>Agaricomycetidae</taxon>
        <taxon>Agaricales</taxon>
        <taxon>Fistulinaceae</taxon>
        <taxon>Fistulina</taxon>
    </lineage>
</organism>
<evidence type="ECO:0000256" key="3">
    <source>
        <dbReference type="ARBA" id="ARBA00014615"/>
    </source>
</evidence>
<evidence type="ECO:0000256" key="9">
    <source>
        <dbReference type="SAM" id="MobiDB-lite"/>
    </source>
</evidence>
<evidence type="ECO:0000256" key="2">
    <source>
        <dbReference type="ARBA" id="ARBA00009915"/>
    </source>
</evidence>
<feature type="compositionally biased region" description="Polar residues" evidence="9">
    <location>
        <begin position="1"/>
        <end position="12"/>
    </location>
</feature>
<keyword evidence="5 8" id="KW-0479">Metal-binding</keyword>
<dbReference type="PANTHER" id="PTHR21711">
    <property type="entry name" value="MITOCHONDRIAL INNER MEMBRANE PROTEASE"/>
    <property type="match status" value="1"/>
</dbReference>
<evidence type="ECO:0000256" key="5">
    <source>
        <dbReference type="ARBA" id="ARBA00022723"/>
    </source>
</evidence>
<name>A0A0D7A2N0_9AGAR</name>
<feature type="region of interest" description="Disordered" evidence="9">
    <location>
        <begin position="1"/>
        <end position="20"/>
    </location>
</feature>
<evidence type="ECO:0000313" key="10">
    <source>
        <dbReference type="EMBL" id="KIY44629.1"/>
    </source>
</evidence>
<comment type="similarity">
    <text evidence="2 8">Belongs to the peptidase M76 family.</text>
</comment>
<keyword evidence="8" id="KW-0472">Membrane</keyword>
<dbReference type="GO" id="GO:0046872">
    <property type="term" value="F:metal ion binding"/>
    <property type="evidence" value="ECO:0007669"/>
    <property type="project" value="UniProtKB-KW"/>
</dbReference>
<keyword evidence="8" id="KW-0999">Mitochondrion inner membrane</keyword>
<evidence type="ECO:0000256" key="7">
    <source>
        <dbReference type="ARBA" id="ARBA00023049"/>
    </source>
</evidence>